<dbReference type="PANTHER" id="PTHR31503:SF22">
    <property type="entry name" value="VACUOLAR CALCIUM ION TRANSPORTER"/>
    <property type="match status" value="1"/>
</dbReference>
<evidence type="ECO:0000256" key="10">
    <source>
        <dbReference type="RuleBase" id="RU365028"/>
    </source>
</evidence>
<evidence type="ECO:0000256" key="2">
    <source>
        <dbReference type="ARBA" id="ARBA00008170"/>
    </source>
</evidence>
<evidence type="ECO:0000256" key="6">
    <source>
        <dbReference type="ARBA" id="ARBA00022837"/>
    </source>
</evidence>
<dbReference type="NCBIfam" id="TIGR00846">
    <property type="entry name" value="caca2"/>
    <property type="match status" value="1"/>
</dbReference>
<dbReference type="InterPro" id="IPR004713">
    <property type="entry name" value="CaH_exchang"/>
</dbReference>
<dbReference type="InterPro" id="IPR004837">
    <property type="entry name" value="NaCa_Exmemb"/>
</dbReference>
<dbReference type="Pfam" id="PF01699">
    <property type="entry name" value="Na_Ca_ex"/>
    <property type="match status" value="2"/>
</dbReference>
<comment type="function">
    <text evidence="10">Has a role in promoting intracellular calcium ion sequestration via the exchange of calcium ions for hydrogen ions across the vacuolar membrane. Involved also in manganese ion homeostasis via its uptake into the vacuole.</text>
</comment>
<feature type="transmembrane region" description="Helical" evidence="10">
    <location>
        <begin position="124"/>
        <end position="145"/>
    </location>
</feature>
<evidence type="ECO:0000256" key="3">
    <source>
        <dbReference type="ARBA" id="ARBA00022448"/>
    </source>
</evidence>
<feature type="transmembrane region" description="Helical" evidence="10">
    <location>
        <begin position="441"/>
        <end position="460"/>
    </location>
</feature>
<sequence>MTVMGNRLTNAVNVTVRKTFRRAAGKAQAPNGTGVNGVHPDAMDEETPLIGRDYPDGQPPNSSFWWAFFLDNKGTPGTDHPNPLVRWPTQLWNIGKVTLLSSWINLLLVFVPIGIIAGEQQWSAPWVFSLNFLAIIPLAAVLSFATEEIAHRLGETLGGLVNATFGNAVELIVSVVALKAGEIEVVQASMLGSILSNLLLVLGMCFLLGGIYNMQDGSEQSFAQGTAQTTCSLMALSSASMIIPAALYGALDRSGDDHKQDSILLLSRSTAAILLVLYCMYLFFALRTHKRLFEPEAQHQAEGEEQEEPLLGPWSAALVLVVVTLIISVCADYMVDSIDALVATGKISKTFIGLILIPIVGNAAEHVTACVVAVKNKMDLAMGVAIGSSIQIALLVTPALVMLGWAIGQPMTLHFETFETIAFALSVMVVTYTVQDGKSNYLEGAMLLGLYAIIAVAFWVSPTDALDKVGGL</sequence>
<feature type="transmembrane region" description="Helical" evidence="10">
    <location>
        <begin position="97"/>
        <end position="118"/>
    </location>
</feature>
<dbReference type="InterPro" id="IPR004798">
    <property type="entry name" value="CAX-like"/>
</dbReference>
<comment type="subcellular location">
    <subcellularLocation>
        <location evidence="1">Endomembrane system</location>
        <topology evidence="1">Multi-pass membrane protein</topology>
    </subcellularLocation>
    <subcellularLocation>
        <location evidence="10">Vacuole membrane</location>
    </subcellularLocation>
</comment>
<reference evidence="12" key="1">
    <citation type="submission" date="2023-06" db="EMBL/GenBank/DDBJ databases">
        <title>Genome-scale phylogeny and comparative genomics of the fungal order Sordariales.</title>
        <authorList>
            <consortium name="Lawrence Berkeley National Laboratory"/>
            <person name="Hensen N."/>
            <person name="Bonometti L."/>
            <person name="Westerberg I."/>
            <person name="Brannstrom I.O."/>
            <person name="Guillou S."/>
            <person name="Cros-Aarteil S."/>
            <person name="Calhoun S."/>
            <person name="Haridas S."/>
            <person name="Kuo A."/>
            <person name="Mondo S."/>
            <person name="Pangilinan J."/>
            <person name="Riley R."/>
            <person name="Labutti K."/>
            <person name="Andreopoulos B."/>
            <person name="Lipzen A."/>
            <person name="Chen C."/>
            <person name="Yanf M."/>
            <person name="Daum C."/>
            <person name="Ng V."/>
            <person name="Clum A."/>
            <person name="Steindorff A."/>
            <person name="Ohm R."/>
            <person name="Martin F."/>
            <person name="Silar P."/>
            <person name="Natvig D."/>
            <person name="Lalanne C."/>
            <person name="Gautier V."/>
            <person name="Ament-Velasquez S.L."/>
            <person name="Kruys A."/>
            <person name="Hutchinson M.I."/>
            <person name="Powell A.J."/>
            <person name="Barry K."/>
            <person name="Miller A.N."/>
            <person name="Grigoriev I.V."/>
            <person name="Debuchy R."/>
            <person name="Gladieux P."/>
            <person name="Thoren M.H."/>
            <person name="Johannesson H."/>
        </authorList>
    </citation>
    <scope>NUCLEOTIDE SEQUENCE</scope>
    <source>
        <strain evidence="12">PSN4</strain>
    </source>
</reference>
<feature type="transmembrane region" description="Helical" evidence="10">
    <location>
        <begin position="381"/>
        <end position="407"/>
    </location>
</feature>
<keyword evidence="3 10" id="KW-0813">Transport</keyword>
<comment type="similarity">
    <text evidence="2 10">Belongs to the Ca(2+):cation antiporter (CaCA) (TC 2.A.19) family.</text>
</comment>
<keyword evidence="13" id="KW-1185">Reference proteome</keyword>
<evidence type="ECO:0000256" key="7">
    <source>
        <dbReference type="ARBA" id="ARBA00022989"/>
    </source>
</evidence>
<keyword evidence="8 10" id="KW-0406">Ion transport</keyword>
<accession>A0AAJ0FBT4</accession>
<dbReference type="GO" id="GO:0015369">
    <property type="term" value="F:calcium:proton antiporter activity"/>
    <property type="evidence" value="ECO:0007669"/>
    <property type="project" value="UniProtKB-UniRule"/>
</dbReference>
<evidence type="ECO:0000256" key="9">
    <source>
        <dbReference type="ARBA" id="ARBA00023136"/>
    </source>
</evidence>
<keyword evidence="9 10" id="KW-0472">Membrane</keyword>
<feature type="transmembrane region" description="Helical" evidence="10">
    <location>
        <begin position="413"/>
        <end position="434"/>
    </location>
</feature>
<proteinExistence type="inferred from homology"/>
<keyword evidence="10" id="KW-0926">Vacuole</keyword>
<dbReference type="GO" id="GO:0000329">
    <property type="term" value="C:fungal-type vacuole membrane"/>
    <property type="evidence" value="ECO:0007669"/>
    <property type="project" value="TreeGrafter"/>
</dbReference>
<dbReference type="FunFam" id="1.20.1420.30:FF:000011">
    <property type="entry name" value="Vacuolar calcium ion transporter"/>
    <property type="match status" value="1"/>
</dbReference>
<dbReference type="NCBIfam" id="TIGR00378">
    <property type="entry name" value="cax"/>
    <property type="match status" value="1"/>
</dbReference>
<evidence type="ECO:0000259" key="11">
    <source>
        <dbReference type="Pfam" id="PF01699"/>
    </source>
</evidence>
<dbReference type="Gene3D" id="1.20.1420.30">
    <property type="entry name" value="NCX, central ion-binding region"/>
    <property type="match status" value="2"/>
</dbReference>
<dbReference type="GO" id="GO:0006874">
    <property type="term" value="P:intracellular calcium ion homeostasis"/>
    <property type="evidence" value="ECO:0007669"/>
    <property type="project" value="TreeGrafter"/>
</dbReference>
<feature type="transmembrane region" description="Helical" evidence="10">
    <location>
        <begin position="263"/>
        <end position="284"/>
    </location>
</feature>
<keyword evidence="7 10" id="KW-1133">Transmembrane helix</keyword>
<feature type="transmembrane region" description="Helical" evidence="10">
    <location>
        <begin position="157"/>
        <end position="178"/>
    </location>
</feature>
<name>A0AAJ0FBT4_9PEZI</name>
<evidence type="ECO:0000313" key="13">
    <source>
        <dbReference type="Proteomes" id="UP001239445"/>
    </source>
</evidence>
<comment type="caution">
    <text evidence="12">The sequence shown here is derived from an EMBL/GenBank/DDBJ whole genome shotgun (WGS) entry which is preliminary data.</text>
</comment>
<keyword evidence="6 10" id="KW-0106">Calcium</keyword>
<feature type="transmembrane region" description="Helical" evidence="10">
    <location>
        <begin position="314"/>
        <end position="335"/>
    </location>
</feature>
<dbReference type="InterPro" id="IPR044880">
    <property type="entry name" value="NCX_ion-bd_dom_sf"/>
</dbReference>
<keyword evidence="10" id="KW-0050">Antiport</keyword>
<feature type="transmembrane region" description="Helical" evidence="10">
    <location>
        <begin position="233"/>
        <end position="251"/>
    </location>
</feature>
<evidence type="ECO:0000313" key="12">
    <source>
        <dbReference type="EMBL" id="KAK1755714.1"/>
    </source>
</evidence>
<dbReference type="Proteomes" id="UP001239445">
    <property type="component" value="Unassembled WGS sequence"/>
</dbReference>
<feature type="transmembrane region" description="Helical" evidence="10">
    <location>
        <begin position="190"/>
        <end position="212"/>
    </location>
</feature>
<gene>
    <name evidence="12" type="ORF">QBC47DRAFT_193820</name>
</gene>
<evidence type="ECO:0000256" key="1">
    <source>
        <dbReference type="ARBA" id="ARBA00004127"/>
    </source>
</evidence>
<organism evidence="12 13">
    <name type="scientific">Echria macrotheca</name>
    <dbReference type="NCBI Taxonomy" id="438768"/>
    <lineage>
        <taxon>Eukaryota</taxon>
        <taxon>Fungi</taxon>
        <taxon>Dikarya</taxon>
        <taxon>Ascomycota</taxon>
        <taxon>Pezizomycotina</taxon>
        <taxon>Sordariomycetes</taxon>
        <taxon>Sordariomycetidae</taxon>
        <taxon>Sordariales</taxon>
        <taxon>Schizotheciaceae</taxon>
        <taxon>Echria</taxon>
    </lineage>
</organism>
<dbReference type="AlphaFoldDB" id="A0AAJ0FBT4"/>
<keyword evidence="5 10" id="KW-0812">Transmembrane</keyword>
<evidence type="ECO:0000256" key="4">
    <source>
        <dbReference type="ARBA" id="ARBA00022568"/>
    </source>
</evidence>
<feature type="domain" description="Sodium/calcium exchanger membrane region" evidence="11">
    <location>
        <begin position="124"/>
        <end position="286"/>
    </location>
</feature>
<evidence type="ECO:0000256" key="8">
    <source>
        <dbReference type="ARBA" id="ARBA00023065"/>
    </source>
</evidence>
<protein>
    <recommendedName>
        <fullName evidence="10">Vacuolar calcium ion transporter</fullName>
    </recommendedName>
</protein>
<dbReference type="GO" id="GO:0012505">
    <property type="term" value="C:endomembrane system"/>
    <property type="evidence" value="ECO:0007669"/>
    <property type="project" value="UniProtKB-SubCell"/>
</dbReference>
<feature type="domain" description="Sodium/calcium exchanger membrane region" evidence="11">
    <location>
        <begin position="316"/>
        <end position="459"/>
    </location>
</feature>
<evidence type="ECO:0000256" key="5">
    <source>
        <dbReference type="ARBA" id="ARBA00022692"/>
    </source>
</evidence>
<dbReference type="EMBL" id="MU839833">
    <property type="protein sequence ID" value="KAK1755714.1"/>
    <property type="molecule type" value="Genomic_DNA"/>
</dbReference>
<dbReference type="PANTHER" id="PTHR31503">
    <property type="entry name" value="VACUOLAR CALCIUM ION TRANSPORTER"/>
    <property type="match status" value="1"/>
</dbReference>
<feature type="transmembrane region" description="Helical" evidence="10">
    <location>
        <begin position="351"/>
        <end position="374"/>
    </location>
</feature>
<keyword evidence="4 10" id="KW-0109">Calcium transport</keyword>